<gene>
    <name evidence="3" type="primary">LOC121137791</name>
</gene>
<proteinExistence type="predicted"/>
<feature type="compositionally biased region" description="Low complexity" evidence="1">
    <location>
        <begin position="309"/>
        <end position="320"/>
    </location>
</feature>
<feature type="compositionally biased region" description="Basic residues" evidence="1">
    <location>
        <begin position="208"/>
        <end position="219"/>
    </location>
</feature>
<feature type="compositionally biased region" description="Basic residues" evidence="1">
    <location>
        <begin position="140"/>
        <end position="149"/>
    </location>
</feature>
<evidence type="ECO:0000313" key="2">
    <source>
        <dbReference type="Proteomes" id="UP000886700"/>
    </source>
</evidence>
<organism evidence="2 3">
    <name type="scientific">Mesocricetus auratus</name>
    <name type="common">Golden hamster</name>
    <dbReference type="NCBI Taxonomy" id="10036"/>
    <lineage>
        <taxon>Eukaryota</taxon>
        <taxon>Metazoa</taxon>
        <taxon>Chordata</taxon>
        <taxon>Craniata</taxon>
        <taxon>Vertebrata</taxon>
        <taxon>Euteleostomi</taxon>
        <taxon>Mammalia</taxon>
        <taxon>Eutheria</taxon>
        <taxon>Euarchontoglires</taxon>
        <taxon>Glires</taxon>
        <taxon>Rodentia</taxon>
        <taxon>Myomorpha</taxon>
        <taxon>Muroidea</taxon>
        <taxon>Cricetidae</taxon>
        <taxon>Cricetinae</taxon>
        <taxon>Mesocricetus</taxon>
    </lineage>
</organism>
<evidence type="ECO:0000256" key="1">
    <source>
        <dbReference type="SAM" id="MobiDB-lite"/>
    </source>
</evidence>
<keyword evidence="2" id="KW-1185">Reference proteome</keyword>
<feature type="region of interest" description="Disordered" evidence="1">
    <location>
        <begin position="56"/>
        <end position="373"/>
    </location>
</feature>
<dbReference type="Proteomes" id="UP000886700">
    <property type="component" value="Unplaced"/>
</dbReference>
<reference evidence="3" key="1">
    <citation type="submission" date="2025-08" db="UniProtKB">
        <authorList>
            <consortium name="RefSeq"/>
        </authorList>
    </citation>
    <scope>IDENTIFICATION</scope>
    <source>
        <tissue evidence="3">Liver</tissue>
    </source>
</reference>
<name>A0ABM2X6I2_MESAU</name>
<dbReference type="GeneID" id="121137791"/>
<feature type="compositionally biased region" description="Basic residues" evidence="1">
    <location>
        <begin position="92"/>
        <end position="102"/>
    </location>
</feature>
<feature type="compositionally biased region" description="Basic residues" evidence="1">
    <location>
        <begin position="184"/>
        <end position="199"/>
    </location>
</feature>
<sequence>MGSIICRPKPGLNGNYGARLRTNPLISSHITDPQEKFKEVKKSSLKLLVNKFCTSRSPPFTHRRLLSPGGLEHEAGSRGRPGVATGRSSGGRPRRSRLRRGVTQRPRSDRRTARPGTGHRAGTAPPRARETARKAASARGGRRGARRPRLGGVGAAGRGVSASGRRRRAQQSRPNAATHCPAPARHRRDGRSAARRAARPRGQAGGARSRRTSRPRPQPHLRERSTPSAASWPAAPGPRAPGDRAPVAAVVADPVGSGEPGEAAAALAAEAPSSRGAHAAVPTRRPERDIRYIVGIPRASRDPSSRVTPGRIPARAGRPRPCSPAPAPPRRPLPAPPGRAATCPAVEVRGPGAPVLPSASYQSVKKKRNSTNQPARLAFTLRPLL</sequence>
<accession>A0ABM2X6I2</accession>
<feature type="compositionally biased region" description="Low complexity" evidence="1">
    <location>
        <begin position="243"/>
        <end position="277"/>
    </location>
</feature>
<protein>
    <submittedName>
        <fullName evidence="3">Translation initiation factor IF-2-like</fullName>
    </submittedName>
</protein>
<dbReference type="RefSeq" id="XP_040596436.1">
    <property type="nucleotide sequence ID" value="XM_040740502.1"/>
</dbReference>
<evidence type="ECO:0000313" key="3">
    <source>
        <dbReference type="RefSeq" id="XP_040596436.1"/>
    </source>
</evidence>
<feature type="compositionally biased region" description="Pro residues" evidence="1">
    <location>
        <begin position="321"/>
        <end position="337"/>
    </location>
</feature>